<comment type="caution">
    <text evidence="2">The sequence shown here is derived from an EMBL/GenBank/DDBJ whole genome shotgun (WGS) entry which is preliminary data.</text>
</comment>
<dbReference type="Proteomes" id="UP000784294">
    <property type="component" value="Unassembled WGS sequence"/>
</dbReference>
<feature type="compositionally biased region" description="Polar residues" evidence="1">
    <location>
        <begin position="1"/>
        <end position="10"/>
    </location>
</feature>
<sequence>MRQRAAQRQVSLRKADGDEEGTLGSTFAVSETPSKFEIEDNVAYSFTQPKWPTKQSRENGFGIQDEELKNFENTVGRPDLNEDFKCI</sequence>
<dbReference type="EMBL" id="CAAALY010001259">
    <property type="protein sequence ID" value="VEL07208.1"/>
    <property type="molecule type" value="Genomic_DNA"/>
</dbReference>
<organism evidence="2 3">
    <name type="scientific">Protopolystoma xenopodis</name>
    <dbReference type="NCBI Taxonomy" id="117903"/>
    <lineage>
        <taxon>Eukaryota</taxon>
        <taxon>Metazoa</taxon>
        <taxon>Spiralia</taxon>
        <taxon>Lophotrochozoa</taxon>
        <taxon>Platyhelminthes</taxon>
        <taxon>Monogenea</taxon>
        <taxon>Polyopisthocotylea</taxon>
        <taxon>Polystomatidea</taxon>
        <taxon>Polystomatidae</taxon>
        <taxon>Protopolystoma</taxon>
    </lineage>
</organism>
<gene>
    <name evidence="2" type="ORF">PXEA_LOCUS648</name>
</gene>
<evidence type="ECO:0000313" key="2">
    <source>
        <dbReference type="EMBL" id="VEL07208.1"/>
    </source>
</evidence>
<protein>
    <submittedName>
        <fullName evidence="2">Uncharacterized protein</fullName>
    </submittedName>
</protein>
<dbReference type="AlphaFoldDB" id="A0A3S5FBM9"/>
<name>A0A3S5FBM9_9PLAT</name>
<keyword evidence="3" id="KW-1185">Reference proteome</keyword>
<feature type="region of interest" description="Disordered" evidence="1">
    <location>
        <begin position="1"/>
        <end position="26"/>
    </location>
</feature>
<evidence type="ECO:0000313" key="3">
    <source>
        <dbReference type="Proteomes" id="UP000784294"/>
    </source>
</evidence>
<evidence type="ECO:0000256" key="1">
    <source>
        <dbReference type="SAM" id="MobiDB-lite"/>
    </source>
</evidence>
<proteinExistence type="predicted"/>
<reference evidence="2" key="1">
    <citation type="submission" date="2018-11" db="EMBL/GenBank/DDBJ databases">
        <authorList>
            <consortium name="Pathogen Informatics"/>
        </authorList>
    </citation>
    <scope>NUCLEOTIDE SEQUENCE</scope>
</reference>
<accession>A0A3S5FBM9</accession>